<gene>
    <name evidence="1" type="ORF">JMUB3933_0504</name>
</gene>
<evidence type="ECO:0000313" key="1">
    <source>
        <dbReference type="EMBL" id="BBM47004.1"/>
    </source>
</evidence>
<protein>
    <submittedName>
        <fullName evidence="1">Uncharacterized protein</fullName>
    </submittedName>
</protein>
<accession>A0A510K602</accession>
<proteinExistence type="predicted"/>
<sequence length="87" mass="10150">MNKNEMIKEVQQQFGYDENFSQKVINIFESCSEIGQKRKDQVVSRYVKELNIGETEANNIFDCVLNLTKRQQEVVGFLQVGDELLFL</sequence>
<dbReference type="AlphaFoldDB" id="A0A510K602"/>
<organism evidence="1 2">
    <name type="scientific">Leptotrichia wadei</name>
    <dbReference type="NCBI Taxonomy" id="157687"/>
    <lineage>
        <taxon>Bacteria</taxon>
        <taxon>Fusobacteriati</taxon>
        <taxon>Fusobacteriota</taxon>
        <taxon>Fusobacteriia</taxon>
        <taxon>Fusobacteriales</taxon>
        <taxon>Leptotrichiaceae</taxon>
        <taxon>Leptotrichia</taxon>
    </lineage>
</organism>
<reference evidence="1 2" key="1">
    <citation type="submission" date="2019-07" db="EMBL/GenBank/DDBJ databases">
        <title>Complete Genome Sequence of Leptotrichia wadei Strain JMUB3933.</title>
        <authorList>
            <person name="Watanabe S."/>
            <person name="Cui L."/>
        </authorList>
    </citation>
    <scope>NUCLEOTIDE SEQUENCE [LARGE SCALE GENOMIC DNA]</scope>
    <source>
        <strain evidence="1 2">JMUB3933</strain>
    </source>
</reference>
<evidence type="ECO:0000313" key="2">
    <source>
        <dbReference type="Proteomes" id="UP000321397"/>
    </source>
</evidence>
<dbReference type="EMBL" id="AP019834">
    <property type="protein sequence ID" value="BBM47004.1"/>
    <property type="molecule type" value="Genomic_DNA"/>
</dbReference>
<dbReference type="Proteomes" id="UP000321397">
    <property type="component" value="Chromosome"/>
</dbReference>
<dbReference type="RefSeq" id="WP_146959923.1">
    <property type="nucleotide sequence ID" value="NZ_AP019834.1"/>
</dbReference>
<name>A0A510K602_9FUSO</name>